<keyword evidence="4" id="KW-0539">Nucleus</keyword>
<comment type="subcellular location">
    <subcellularLocation>
        <location evidence="1">Nucleus</location>
        <location evidence="1">Nucleolus</location>
    </subcellularLocation>
</comment>
<feature type="region of interest" description="Disordered" evidence="5">
    <location>
        <begin position="91"/>
        <end position="216"/>
    </location>
</feature>
<feature type="region of interest" description="Disordered" evidence="5">
    <location>
        <begin position="1"/>
        <end position="21"/>
    </location>
</feature>
<evidence type="ECO:0000256" key="5">
    <source>
        <dbReference type="SAM" id="MobiDB-lite"/>
    </source>
</evidence>
<reference evidence="6" key="1">
    <citation type="journal article" date="2023" name="Mol. Phylogenet. Evol.">
        <title>Genome-scale phylogeny and comparative genomics of the fungal order Sordariales.</title>
        <authorList>
            <person name="Hensen N."/>
            <person name="Bonometti L."/>
            <person name="Westerberg I."/>
            <person name="Brannstrom I.O."/>
            <person name="Guillou S."/>
            <person name="Cros-Aarteil S."/>
            <person name="Calhoun S."/>
            <person name="Haridas S."/>
            <person name="Kuo A."/>
            <person name="Mondo S."/>
            <person name="Pangilinan J."/>
            <person name="Riley R."/>
            <person name="LaButti K."/>
            <person name="Andreopoulos B."/>
            <person name="Lipzen A."/>
            <person name="Chen C."/>
            <person name="Yan M."/>
            <person name="Daum C."/>
            <person name="Ng V."/>
            <person name="Clum A."/>
            <person name="Steindorff A."/>
            <person name="Ohm R.A."/>
            <person name="Martin F."/>
            <person name="Silar P."/>
            <person name="Natvig D.O."/>
            <person name="Lalanne C."/>
            <person name="Gautier V."/>
            <person name="Ament-Velasquez S.L."/>
            <person name="Kruys A."/>
            <person name="Hutchinson M.I."/>
            <person name="Powell A.J."/>
            <person name="Barry K."/>
            <person name="Miller A.N."/>
            <person name="Grigoriev I.V."/>
            <person name="Debuchy R."/>
            <person name="Gladieux P."/>
            <person name="Hiltunen Thoren M."/>
            <person name="Johannesson H."/>
        </authorList>
    </citation>
    <scope>NUCLEOTIDE SEQUENCE</scope>
    <source>
        <strain evidence="6">CBS 958.72</strain>
    </source>
</reference>
<sequence length="216" mass="25034">MFAHPRIKKVAPAPPKRRKTAHKIEEITFDKDARAEYLSGFHKRKVERSKQAKEQLEAQARLDKISARKQVREERRQAVKEHVDTVHKLIREARTAGLDGSDPDSDGEEWQGLSDEGVPEEPLNREDEYIDEDRYTTVTVEAVSVDRDGLHKPTSKQDTEDQEAAAEDAQTDAAKDGSQKRPREKTNKKKKFRYESKLERRITERKQQSKRFKGNE</sequence>
<evidence type="ECO:0000256" key="4">
    <source>
        <dbReference type="ARBA" id="ARBA00023242"/>
    </source>
</evidence>
<dbReference type="AlphaFoldDB" id="A0AAE0KCQ6"/>
<feature type="region of interest" description="Disordered" evidence="5">
    <location>
        <begin position="61"/>
        <end position="80"/>
    </location>
</feature>
<dbReference type="GO" id="GO:0005730">
    <property type="term" value="C:nucleolus"/>
    <property type="evidence" value="ECO:0007669"/>
    <property type="project" value="UniProtKB-SubCell"/>
</dbReference>
<dbReference type="Proteomes" id="UP001287356">
    <property type="component" value="Unassembled WGS sequence"/>
</dbReference>
<keyword evidence="3" id="KW-0175">Coiled coil</keyword>
<accession>A0AAE0KCQ6</accession>
<feature type="compositionally biased region" description="Basic and acidic residues" evidence="5">
    <location>
        <begin position="144"/>
        <end position="159"/>
    </location>
</feature>
<dbReference type="GO" id="GO:0019843">
    <property type="term" value="F:rRNA binding"/>
    <property type="evidence" value="ECO:0007669"/>
    <property type="project" value="TreeGrafter"/>
</dbReference>
<feature type="compositionally biased region" description="Acidic residues" evidence="5">
    <location>
        <begin position="160"/>
        <end position="170"/>
    </location>
</feature>
<keyword evidence="7" id="KW-1185">Reference proteome</keyword>
<evidence type="ECO:0000256" key="3">
    <source>
        <dbReference type="ARBA" id="ARBA00023054"/>
    </source>
</evidence>
<feature type="compositionally biased region" description="Basic and acidic residues" evidence="5">
    <location>
        <begin position="173"/>
        <end position="185"/>
    </location>
</feature>
<protein>
    <submittedName>
        <fullName evidence="6">Nucleolar protein 12-domain-containing protein</fullName>
    </submittedName>
</protein>
<proteinExistence type="inferred from homology"/>
<comment type="caution">
    <text evidence="6">The sequence shown here is derived from an EMBL/GenBank/DDBJ whole genome shotgun (WGS) entry which is preliminary data.</text>
</comment>
<evidence type="ECO:0000256" key="1">
    <source>
        <dbReference type="ARBA" id="ARBA00004604"/>
    </source>
</evidence>
<dbReference type="EMBL" id="JAULSN010000004">
    <property type="protein sequence ID" value="KAK3374074.1"/>
    <property type="molecule type" value="Genomic_DNA"/>
</dbReference>
<feature type="compositionally biased region" description="Basic and acidic residues" evidence="5">
    <location>
        <begin position="122"/>
        <end position="135"/>
    </location>
</feature>
<dbReference type="Pfam" id="PF09805">
    <property type="entry name" value="Nop25"/>
    <property type="match status" value="1"/>
</dbReference>
<evidence type="ECO:0000313" key="7">
    <source>
        <dbReference type="Proteomes" id="UP001287356"/>
    </source>
</evidence>
<gene>
    <name evidence="6" type="ORF">B0T24DRAFT_704169</name>
</gene>
<dbReference type="PANTHER" id="PTHR14577:SF0">
    <property type="entry name" value="NUCLEOLAR PROTEIN 12"/>
    <property type="match status" value="1"/>
</dbReference>
<dbReference type="InterPro" id="IPR019186">
    <property type="entry name" value="Nucleolar_protein_12"/>
</dbReference>
<comment type="similarity">
    <text evidence="2">Belongs to the RRP17 family.</text>
</comment>
<evidence type="ECO:0000256" key="2">
    <source>
        <dbReference type="ARBA" id="ARBA00007175"/>
    </source>
</evidence>
<feature type="compositionally biased region" description="Basic and acidic residues" evidence="5">
    <location>
        <begin position="193"/>
        <end position="216"/>
    </location>
</feature>
<organism evidence="6 7">
    <name type="scientific">Lasiosphaeria ovina</name>
    <dbReference type="NCBI Taxonomy" id="92902"/>
    <lineage>
        <taxon>Eukaryota</taxon>
        <taxon>Fungi</taxon>
        <taxon>Dikarya</taxon>
        <taxon>Ascomycota</taxon>
        <taxon>Pezizomycotina</taxon>
        <taxon>Sordariomycetes</taxon>
        <taxon>Sordariomycetidae</taxon>
        <taxon>Sordariales</taxon>
        <taxon>Lasiosphaeriaceae</taxon>
        <taxon>Lasiosphaeria</taxon>
    </lineage>
</organism>
<dbReference type="PANTHER" id="PTHR14577">
    <property type="entry name" value="NUCLEOLAR PROTEIN 12"/>
    <property type="match status" value="1"/>
</dbReference>
<reference evidence="6" key="2">
    <citation type="submission" date="2023-06" db="EMBL/GenBank/DDBJ databases">
        <authorList>
            <consortium name="Lawrence Berkeley National Laboratory"/>
            <person name="Haridas S."/>
            <person name="Hensen N."/>
            <person name="Bonometti L."/>
            <person name="Westerberg I."/>
            <person name="Brannstrom I.O."/>
            <person name="Guillou S."/>
            <person name="Cros-Aarteil S."/>
            <person name="Calhoun S."/>
            <person name="Kuo A."/>
            <person name="Mondo S."/>
            <person name="Pangilinan J."/>
            <person name="Riley R."/>
            <person name="Labutti K."/>
            <person name="Andreopoulos B."/>
            <person name="Lipzen A."/>
            <person name="Chen C."/>
            <person name="Yanf M."/>
            <person name="Daum C."/>
            <person name="Ng V."/>
            <person name="Clum A."/>
            <person name="Steindorff A."/>
            <person name="Ohm R."/>
            <person name="Martin F."/>
            <person name="Silar P."/>
            <person name="Natvig D."/>
            <person name="Lalanne C."/>
            <person name="Gautier V."/>
            <person name="Ament-Velasquez S.L."/>
            <person name="Kruys A."/>
            <person name="Hutchinson M.I."/>
            <person name="Powell A.J."/>
            <person name="Barry K."/>
            <person name="Miller A.N."/>
            <person name="Grigoriev I.V."/>
            <person name="Debuchy R."/>
            <person name="Gladieux P."/>
            <person name="Thoren M.H."/>
            <person name="Johannesson H."/>
        </authorList>
    </citation>
    <scope>NUCLEOTIDE SEQUENCE</scope>
    <source>
        <strain evidence="6">CBS 958.72</strain>
    </source>
</reference>
<name>A0AAE0KCQ6_9PEZI</name>
<evidence type="ECO:0000313" key="6">
    <source>
        <dbReference type="EMBL" id="KAK3374074.1"/>
    </source>
</evidence>